<evidence type="ECO:0000256" key="1">
    <source>
        <dbReference type="SAM" id="MobiDB-lite"/>
    </source>
</evidence>
<dbReference type="InterPro" id="IPR031273">
    <property type="entry name" value="PARP4"/>
</dbReference>
<accession>A0AAN9BMZ6</accession>
<feature type="compositionally biased region" description="Polar residues" evidence="1">
    <location>
        <begin position="137"/>
        <end position="147"/>
    </location>
</feature>
<dbReference type="GO" id="GO:0005737">
    <property type="term" value="C:cytoplasm"/>
    <property type="evidence" value="ECO:0007669"/>
    <property type="project" value="TreeGrafter"/>
</dbReference>
<comment type="caution">
    <text evidence="2">The sequence shown here is derived from an EMBL/GenBank/DDBJ whole genome shotgun (WGS) entry which is preliminary data.</text>
</comment>
<sequence>MRRRIQDTAEEEEDDMGFGLTFDDEDMCSCAPETEIPVHVSSAKQERNVNKEEADFLYSKLGADINEKCYEFSFKEQLATALPPRRRRSRSRDREKSAPQGRVRLLKKVKDTVSSGSEEPATGTARLPHGRHVLSSDRASSGSQESPTPERESFFASTSKKVHGGPAPKEQVRETKERQKASLPQTYSNCMFLSEKPRGAVRHRKVVRDDGVEATSLDFDRAATANLTERDDLSMLTERGTELSPDMMEVESSSLEPMVQMSFARNKSTYPFMASAQHQLQNQLQQHPLNQLQHQLPHQQQQQQLQHQQQQQQRQQLTSASMAFLRGSSLLGAPKAGFRQSMSFGGSAGSLLSTAAKPPAGESGFGAPMPVGSGGLFGQCKPISFAGEPAAPANQPGFGAPMPDGDSAGFSFGAAAKPPASQSLFGQASAVPASVSGFGASMPDGVPTLAVFGQGAPRPDGGSAGFSFGAAAKPPASQSLVAAQMHGSSAQSNLGFADPTFGFGAPKPHEIPEGLIFPPPPLLKPPPPPPQARQIPHPPPPTMAALKASTPAPPRPPRSGGLEQCWQSRSAQIVCQSSLAAKLPQRRSNLRQPIRIAMKELLQEKEERPQMLTTAPDAFFDPESNMQELLQQEEEEPLLRPAAPFKKSKKKKRSSVVHEMEAVSRWESKEEFLLRKQGIEEQQRRVDELEQHVDYGGETGLKETNCRLLDLDEWKNAVKDNLEALVLMLKVTFLNSCCQLNDNLQELLWFDVDKCKQMMIAGGLKSLGLTATKELEKLVATLLVVLSVVLTSNAKYSWSSDEEHVREATQLLRKLLNRKENLALLESSGLPLEFHDPIDSAMKWCREFDARHPLACCTMELASDWPAFCCKVLGLAC</sequence>
<feature type="region of interest" description="Disordered" evidence="1">
    <location>
        <begin position="518"/>
        <end position="565"/>
    </location>
</feature>
<feature type="region of interest" description="Disordered" evidence="1">
    <location>
        <begin position="80"/>
        <end position="185"/>
    </location>
</feature>
<gene>
    <name evidence="2" type="ORF">V1264_016294</name>
</gene>
<feature type="compositionally biased region" description="Basic and acidic residues" evidence="1">
    <location>
        <begin position="170"/>
        <end position="180"/>
    </location>
</feature>
<protein>
    <submittedName>
        <fullName evidence="2">Uncharacterized protein</fullName>
    </submittedName>
</protein>
<evidence type="ECO:0000313" key="2">
    <source>
        <dbReference type="EMBL" id="KAK7108577.1"/>
    </source>
</evidence>
<dbReference type="PANTHER" id="PTHR46530">
    <property type="entry name" value="PROTEIN MONO-ADP-RIBOSYLTRANSFERASE PARP4"/>
    <property type="match status" value="1"/>
</dbReference>
<evidence type="ECO:0000313" key="3">
    <source>
        <dbReference type="Proteomes" id="UP001374579"/>
    </source>
</evidence>
<proteinExistence type="predicted"/>
<dbReference type="GO" id="GO:0003950">
    <property type="term" value="F:NAD+ poly-ADP-ribosyltransferase activity"/>
    <property type="evidence" value="ECO:0007669"/>
    <property type="project" value="InterPro"/>
</dbReference>
<name>A0AAN9BMZ6_9CAEN</name>
<reference evidence="2 3" key="1">
    <citation type="submission" date="2024-02" db="EMBL/GenBank/DDBJ databases">
        <title>Chromosome-scale genome assembly of the rough periwinkle Littorina saxatilis.</title>
        <authorList>
            <person name="De Jode A."/>
            <person name="Faria R."/>
            <person name="Formenti G."/>
            <person name="Sims Y."/>
            <person name="Smith T.P."/>
            <person name="Tracey A."/>
            <person name="Wood J.M.D."/>
            <person name="Zagrodzka Z.B."/>
            <person name="Johannesson K."/>
            <person name="Butlin R.K."/>
            <person name="Leder E.H."/>
        </authorList>
    </citation>
    <scope>NUCLEOTIDE SEQUENCE [LARGE SCALE GENOMIC DNA]</scope>
    <source>
        <strain evidence="2">Snail1</strain>
        <tissue evidence="2">Muscle</tissue>
    </source>
</reference>
<dbReference type="EMBL" id="JBAMIC010000004">
    <property type="protein sequence ID" value="KAK7108577.1"/>
    <property type="molecule type" value="Genomic_DNA"/>
</dbReference>
<keyword evidence="3" id="KW-1185">Reference proteome</keyword>
<organism evidence="2 3">
    <name type="scientific">Littorina saxatilis</name>
    <dbReference type="NCBI Taxonomy" id="31220"/>
    <lineage>
        <taxon>Eukaryota</taxon>
        <taxon>Metazoa</taxon>
        <taxon>Spiralia</taxon>
        <taxon>Lophotrochozoa</taxon>
        <taxon>Mollusca</taxon>
        <taxon>Gastropoda</taxon>
        <taxon>Caenogastropoda</taxon>
        <taxon>Littorinimorpha</taxon>
        <taxon>Littorinoidea</taxon>
        <taxon>Littorinidae</taxon>
        <taxon>Littorina</taxon>
    </lineage>
</organism>
<feature type="compositionally biased region" description="Low complexity" evidence="1">
    <location>
        <begin position="293"/>
        <end position="317"/>
    </location>
</feature>
<feature type="compositionally biased region" description="Pro residues" evidence="1">
    <location>
        <begin position="518"/>
        <end position="542"/>
    </location>
</feature>
<dbReference type="Proteomes" id="UP001374579">
    <property type="component" value="Unassembled WGS sequence"/>
</dbReference>
<feature type="region of interest" description="Disordered" evidence="1">
    <location>
        <begin position="293"/>
        <end position="318"/>
    </location>
</feature>
<dbReference type="AlphaFoldDB" id="A0AAN9BMZ6"/>
<dbReference type="PANTHER" id="PTHR46530:SF1">
    <property type="entry name" value="PROTEIN MONO-ADP-RIBOSYLTRANSFERASE PARP4"/>
    <property type="match status" value="1"/>
</dbReference>